<sequence length="225" mass="23902">MIASATGLASLATDGGGGRRDKGVAMSAFDLVFAVFGLLLGLAIAEVLGGFARALKLKRTAKPVRIGWLTPLLGLFVLLDLTSFWGSAYIMRDQMDASYLTLVVVLAIVGVYHLAASLIFPDEPEQWPDFDDWYDRQKRMVIGGLLLANVAVTIGQGVLEEVRPVADAPAGPLAPYAAPILLGGLVGLLTLLVALLRVRSRRANMAMLIAANLILLGASIAEDYI</sequence>
<feature type="transmembrane region" description="Helical" evidence="1">
    <location>
        <begin position="174"/>
        <end position="196"/>
    </location>
</feature>
<feature type="transmembrane region" description="Helical" evidence="1">
    <location>
        <begin position="97"/>
        <end position="120"/>
    </location>
</feature>
<keyword evidence="1" id="KW-1133">Transmembrane helix</keyword>
<gene>
    <name evidence="2" type="ORF">HMPREF9718_00708</name>
</gene>
<dbReference type="Proteomes" id="UP000009887">
    <property type="component" value="Unassembled WGS sequence"/>
</dbReference>
<dbReference type="PATRIC" id="fig|883163.3.peg.717"/>
<dbReference type="HOGENOM" id="CLU_115740_0_0_5"/>
<keyword evidence="1" id="KW-0472">Membrane</keyword>
<evidence type="ECO:0000256" key="1">
    <source>
        <dbReference type="SAM" id="Phobius"/>
    </source>
</evidence>
<comment type="caution">
    <text evidence="2">The sequence shown here is derived from an EMBL/GenBank/DDBJ whole genome shotgun (WGS) entry which is preliminary data.</text>
</comment>
<name>K9CVZ9_SPHYA</name>
<evidence type="ECO:0000313" key="3">
    <source>
        <dbReference type="Proteomes" id="UP000009887"/>
    </source>
</evidence>
<evidence type="ECO:0000313" key="2">
    <source>
        <dbReference type="EMBL" id="EKU76384.1"/>
    </source>
</evidence>
<proteinExistence type="predicted"/>
<protein>
    <recommendedName>
        <fullName evidence="4">Integral membrane protein</fullName>
    </recommendedName>
</protein>
<reference evidence="2 3" key="1">
    <citation type="submission" date="2012-09" db="EMBL/GenBank/DDBJ databases">
        <title>The Genome Sequence of Sphingobium yanoikuyae ATCC 51230.</title>
        <authorList>
            <consortium name="The Broad Institute Genome Sequencing Platform"/>
            <person name="Earl A."/>
            <person name="Ward D."/>
            <person name="Feldgarden M."/>
            <person name="Gevers D."/>
            <person name="Huys G."/>
            <person name="Walker B."/>
            <person name="Young S.K."/>
            <person name="Zeng Q."/>
            <person name="Gargeya S."/>
            <person name="Fitzgerald M."/>
            <person name="Haas B."/>
            <person name="Abouelleil A."/>
            <person name="Alvarado L."/>
            <person name="Arachchi H.M."/>
            <person name="Berlin A.M."/>
            <person name="Chapman S.B."/>
            <person name="Goldberg J."/>
            <person name="Griggs A."/>
            <person name="Gujja S."/>
            <person name="Hansen M."/>
            <person name="Howarth C."/>
            <person name="Imamovic A."/>
            <person name="Larimer J."/>
            <person name="McCowen C."/>
            <person name="Montmayeur A."/>
            <person name="Murphy C."/>
            <person name="Neiman D."/>
            <person name="Pearson M."/>
            <person name="Priest M."/>
            <person name="Roberts A."/>
            <person name="Saif S."/>
            <person name="Shea T."/>
            <person name="Sisk P."/>
            <person name="Sykes S."/>
            <person name="Wortman J."/>
            <person name="Nusbaum C."/>
            <person name="Birren B."/>
        </authorList>
    </citation>
    <scope>NUCLEOTIDE SEQUENCE [LARGE SCALE GENOMIC DNA]</scope>
    <source>
        <strain evidence="2 3">ATCC 51230</strain>
    </source>
</reference>
<keyword evidence="1" id="KW-0812">Transmembrane</keyword>
<accession>K9CVZ9</accession>
<feature type="transmembrane region" description="Helical" evidence="1">
    <location>
        <begin position="66"/>
        <end position="91"/>
    </location>
</feature>
<feature type="transmembrane region" description="Helical" evidence="1">
    <location>
        <begin position="140"/>
        <end position="159"/>
    </location>
</feature>
<dbReference type="EMBL" id="AGZU01000006">
    <property type="protein sequence ID" value="EKU76384.1"/>
    <property type="molecule type" value="Genomic_DNA"/>
</dbReference>
<feature type="transmembrane region" description="Helical" evidence="1">
    <location>
        <begin position="203"/>
        <end position="221"/>
    </location>
</feature>
<dbReference type="AlphaFoldDB" id="K9CVZ9"/>
<organism evidence="2 3">
    <name type="scientific">Sphingobium yanoikuyae ATCC 51230</name>
    <dbReference type="NCBI Taxonomy" id="883163"/>
    <lineage>
        <taxon>Bacteria</taxon>
        <taxon>Pseudomonadati</taxon>
        <taxon>Pseudomonadota</taxon>
        <taxon>Alphaproteobacteria</taxon>
        <taxon>Sphingomonadales</taxon>
        <taxon>Sphingomonadaceae</taxon>
        <taxon>Sphingobium</taxon>
    </lineage>
</organism>
<feature type="transmembrane region" description="Helical" evidence="1">
    <location>
        <begin position="31"/>
        <end position="54"/>
    </location>
</feature>
<keyword evidence="3" id="KW-1185">Reference proteome</keyword>
<evidence type="ECO:0008006" key="4">
    <source>
        <dbReference type="Google" id="ProtNLM"/>
    </source>
</evidence>